<proteinExistence type="predicted"/>
<protein>
    <submittedName>
        <fullName evidence="2">Uncharacterized protein</fullName>
    </submittedName>
</protein>
<gene>
    <name evidence="2" type="ORF">PG993_004249</name>
</gene>
<evidence type="ECO:0000313" key="2">
    <source>
        <dbReference type="EMBL" id="KAK8044225.1"/>
    </source>
</evidence>
<evidence type="ECO:0000256" key="1">
    <source>
        <dbReference type="SAM" id="MobiDB-lite"/>
    </source>
</evidence>
<keyword evidence="3" id="KW-1185">Reference proteome</keyword>
<reference evidence="2 3" key="1">
    <citation type="submission" date="2023-01" db="EMBL/GenBank/DDBJ databases">
        <title>Analysis of 21 Apiospora genomes using comparative genomics revels a genus with tremendous synthesis potential of carbohydrate active enzymes and secondary metabolites.</title>
        <authorList>
            <person name="Sorensen T."/>
        </authorList>
    </citation>
    <scope>NUCLEOTIDE SEQUENCE [LARGE SCALE GENOMIC DNA]</scope>
    <source>
        <strain evidence="2 3">CBS 33761</strain>
    </source>
</reference>
<dbReference type="Proteomes" id="UP001444661">
    <property type="component" value="Unassembled WGS sequence"/>
</dbReference>
<comment type="caution">
    <text evidence="2">The sequence shown here is derived from an EMBL/GenBank/DDBJ whole genome shotgun (WGS) entry which is preliminary data.</text>
</comment>
<evidence type="ECO:0000313" key="3">
    <source>
        <dbReference type="Proteomes" id="UP001444661"/>
    </source>
</evidence>
<accession>A0ABR1TE60</accession>
<name>A0ABR1TE60_9PEZI</name>
<dbReference type="EMBL" id="JAQQWK010000003">
    <property type="protein sequence ID" value="KAK8044225.1"/>
    <property type="molecule type" value="Genomic_DNA"/>
</dbReference>
<sequence>MVGLRGKVPCVLYQDSAIQGEGDSDTLRSLQRSFGNGRPLPLNGATNPDVSDEARPTLAPHAWQHRARWASDDLDKPGILVVL</sequence>
<feature type="region of interest" description="Disordered" evidence="1">
    <location>
        <begin position="35"/>
        <end position="55"/>
    </location>
</feature>
<organism evidence="2 3">
    <name type="scientific">Apiospora rasikravindrae</name>
    <dbReference type="NCBI Taxonomy" id="990691"/>
    <lineage>
        <taxon>Eukaryota</taxon>
        <taxon>Fungi</taxon>
        <taxon>Dikarya</taxon>
        <taxon>Ascomycota</taxon>
        <taxon>Pezizomycotina</taxon>
        <taxon>Sordariomycetes</taxon>
        <taxon>Xylariomycetidae</taxon>
        <taxon>Amphisphaeriales</taxon>
        <taxon>Apiosporaceae</taxon>
        <taxon>Apiospora</taxon>
    </lineage>
</organism>